<dbReference type="GO" id="GO:0043043">
    <property type="term" value="P:peptide biosynthetic process"/>
    <property type="evidence" value="ECO:0007669"/>
    <property type="project" value="InterPro"/>
</dbReference>
<dbReference type="Pfam" id="PF09285">
    <property type="entry name" value="Elong-fact-P_C"/>
    <property type="match status" value="1"/>
</dbReference>
<comment type="subcellular location">
    <subcellularLocation>
        <location evidence="1 7">Cytoplasm</location>
    </subcellularLocation>
</comment>
<evidence type="ECO:0000256" key="5">
    <source>
        <dbReference type="ARBA" id="ARBA00022768"/>
    </source>
</evidence>
<dbReference type="PANTHER" id="PTHR30053">
    <property type="entry name" value="ELONGATION FACTOR P"/>
    <property type="match status" value="1"/>
</dbReference>
<dbReference type="KEGG" id="stq:Spith_0887"/>
<comment type="similarity">
    <text evidence="3 7 9">Belongs to the elongation factor P family.</text>
</comment>
<sequence length="187" mass="21228">MIKAGSIDKGMYLLYKGEPYFVAEREFVNPGKGSAFVRLKLKHVKTGLVLRETIKTNDSVEEANIEERRAQYLYSDGTSFHFMDNETYEQFEIPMEGHEEKGHYLKEGEVYDLVFWNGAPLDVKLPPKMVLVVTEAPEALRGDTVSNVTKTVTCETGLQVKVPIFIKEGEKILVNTETGEYVERVNT</sequence>
<evidence type="ECO:0000256" key="4">
    <source>
        <dbReference type="ARBA" id="ARBA00022490"/>
    </source>
</evidence>
<dbReference type="PROSITE" id="PS01275">
    <property type="entry name" value="EFP"/>
    <property type="match status" value="1"/>
</dbReference>
<gene>
    <name evidence="7" type="primary">efp</name>
    <name evidence="12" type="ordered locus">Spith_0887</name>
</gene>
<dbReference type="CDD" id="cd05794">
    <property type="entry name" value="S1_EF-P_repeat_2"/>
    <property type="match status" value="1"/>
</dbReference>
<comment type="pathway">
    <text evidence="2 7">Protein biosynthesis; polypeptide chain elongation.</text>
</comment>
<evidence type="ECO:0000256" key="8">
    <source>
        <dbReference type="NCBIfam" id="TIGR00038"/>
    </source>
</evidence>
<evidence type="ECO:0000256" key="2">
    <source>
        <dbReference type="ARBA" id="ARBA00004815"/>
    </source>
</evidence>
<evidence type="ECO:0000256" key="7">
    <source>
        <dbReference type="HAMAP-Rule" id="MF_00141"/>
    </source>
</evidence>
<dbReference type="OrthoDB" id="9801844at2"/>
<keyword evidence="5 7" id="KW-0251">Elongation factor</keyword>
<dbReference type="RefSeq" id="WP_014624535.1">
    <property type="nucleotide sequence ID" value="NC_017583.1"/>
</dbReference>
<dbReference type="GO" id="GO:0003746">
    <property type="term" value="F:translation elongation factor activity"/>
    <property type="evidence" value="ECO:0007669"/>
    <property type="project" value="UniProtKB-UniRule"/>
</dbReference>
<dbReference type="GO" id="GO:0005829">
    <property type="term" value="C:cytosol"/>
    <property type="evidence" value="ECO:0007669"/>
    <property type="project" value="UniProtKB-ARBA"/>
</dbReference>
<feature type="domain" description="Translation elongation factor P/YeiP central" evidence="11">
    <location>
        <begin position="67"/>
        <end position="121"/>
    </location>
</feature>
<dbReference type="AlphaFoldDB" id="G0GBT3"/>
<dbReference type="NCBIfam" id="TIGR00038">
    <property type="entry name" value="efp"/>
    <property type="match status" value="1"/>
</dbReference>
<keyword evidence="4 7" id="KW-0963">Cytoplasm</keyword>
<dbReference type="FunFam" id="2.40.50.140:FF:000009">
    <property type="entry name" value="Elongation factor P"/>
    <property type="match status" value="1"/>
</dbReference>
<dbReference type="PANTHER" id="PTHR30053:SF14">
    <property type="entry name" value="TRANSLATION ELONGATION FACTOR KOW-LIKE DOMAIN-CONTAINING PROTEIN"/>
    <property type="match status" value="1"/>
</dbReference>
<dbReference type="Gene3D" id="2.40.50.140">
    <property type="entry name" value="Nucleic acid-binding proteins"/>
    <property type="match status" value="2"/>
</dbReference>
<dbReference type="InterPro" id="IPR015365">
    <property type="entry name" value="Elong-fact-P_C"/>
</dbReference>
<organism evidence="12 13">
    <name type="scientific">Winmispira thermophila (strain ATCC 700085 / DSM 6578 / Z-1203)</name>
    <name type="common">Spirochaeta thermophila</name>
    <dbReference type="NCBI Taxonomy" id="869211"/>
    <lineage>
        <taxon>Bacteria</taxon>
        <taxon>Pseudomonadati</taxon>
        <taxon>Spirochaetota</taxon>
        <taxon>Spirochaetia</taxon>
        <taxon>Winmispirales</taxon>
        <taxon>Winmispiraceae</taxon>
        <taxon>Winmispira</taxon>
    </lineage>
</organism>
<dbReference type="Pfam" id="PF01132">
    <property type="entry name" value="EFP"/>
    <property type="match status" value="1"/>
</dbReference>
<accession>G0GBT3</accession>
<evidence type="ECO:0000256" key="9">
    <source>
        <dbReference type="RuleBase" id="RU004389"/>
    </source>
</evidence>
<dbReference type="PIRSF" id="PIRSF005901">
    <property type="entry name" value="EF-P"/>
    <property type="match status" value="1"/>
</dbReference>
<evidence type="ECO:0000256" key="1">
    <source>
        <dbReference type="ARBA" id="ARBA00004496"/>
    </source>
</evidence>
<dbReference type="EMBL" id="CP002903">
    <property type="protein sequence ID" value="AEJ61161.1"/>
    <property type="molecule type" value="Genomic_DNA"/>
</dbReference>
<keyword evidence="13" id="KW-1185">Reference proteome</keyword>
<feature type="domain" description="Elongation factor P C-terminal" evidence="10">
    <location>
        <begin position="129"/>
        <end position="184"/>
    </location>
</feature>
<dbReference type="InterPro" id="IPR014722">
    <property type="entry name" value="Rib_uL2_dom2"/>
</dbReference>
<dbReference type="UniPathway" id="UPA00345"/>
<dbReference type="FunFam" id="2.40.50.140:FF:000004">
    <property type="entry name" value="Elongation factor P"/>
    <property type="match status" value="1"/>
</dbReference>
<dbReference type="InterPro" id="IPR008991">
    <property type="entry name" value="Translation_prot_SH3-like_sf"/>
</dbReference>
<dbReference type="Proteomes" id="UP000007254">
    <property type="component" value="Chromosome"/>
</dbReference>
<reference evidence="12 13" key="1">
    <citation type="submission" date="2011-06" db="EMBL/GenBank/DDBJ databases">
        <title>The complete genome of Spirochaeta thermophila DSM 6578.</title>
        <authorList>
            <consortium name="US DOE Joint Genome Institute (JGI-PGF)"/>
            <person name="Lucas S."/>
            <person name="Lapidus A."/>
            <person name="Bruce D."/>
            <person name="Goodwin L."/>
            <person name="Pitluck S."/>
            <person name="Peters L."/>
            <person name="Kyrpides N."/>
            <person name="Mavromatis K."/>
            <person name="Ivanova N."/>
            <person name="Mikailova N."/>
            <person name="Pagani I."/>
            <person name="Chertkov O."/>
            <person name="Detter J.C."/>
            <person name="Tapia R."/>
            <person name="Han C."/>
            <person name="Land M."/>
            <person name="Hauser L."/>
            <person name="Markowitz V."/>
            <person name="Cheng J.-F."/>
            <person name="Hugenholtz P."/>
            <person name="Woyke T."/>
            <person name="Wu D."/>
            <person name="Spring S."/>
            <person name="Merkhoffer B."/>
            <person name="Schneider S."/>
            <person name="Klenk H.-P."/>
            <person name="Eisen J.A."/>
        </authorList>
    </citation>
    <scope>NUCLEOTIDE SEQUENCE [LARGE SCALE GENOMIC DNA]</scope>
    <source>
        <strain evidence="13">ATCC 700085 / DSM 6578 / Z-1203</strain>
    </source>
</reference>
<keyword evidence="6 7" id="KW-0648">Protein biosynthesis</keyword>
<evidence type="ECO:0000259" key="10">
    <source>
        <dbReference type="SMART" id="SM00841"/>
    </source>
</evidence>
<dbReference type="HOGENOM" id="CLU_074944_0_2_12"/>
<evidence type="ECO:0000313" key="12">
    <source>
        <dbReference type="EMBL" id="AEJ61161.1"/>
    </source>
</evidence>
<dbReference type="InterPro" id="IPR001059">
    <property type="entry name" value="Transl_elong_P/YeiP_cen"/>
</dbReference>
<dbReference type="NCBIfam" id="NF001810">
    <property type="entry name" value="PRK00529.1"/>
    <property type="match status" value="1"/>
</dbReference>
<dbReference type="Pfam" id="PF08207">
    <property type="entry name" value="EFP_N"/>
    <property type="match status" value="1"/>
</dbReference>
<proteinExistence type="inferred from homology"/>
<dbReference type="InterPro" id="IPR013852">
    <property type="entry name" value="Transl_elong_P/YeiP_CS"/>
</dbReference>
<dbReference type="Gene3D" id="2.30.30.30">
    <property type="match status" value="1"/>
</dbReference>
<dbReference type="InterPro" id="IPR011768">
    <property type="entry name" value="Transl_elongation_fac_P"/>
</dbReference>
<dbReference type="SMART" id="SM00841">
    <property type="entry name" value="Elong-fact-P_C"/>
    <property type="match status" value="1"/>
</dbReference>
<evidence type="ECO:0000256" key="3">
    <source>
        <dbReference type="ARBA" id="ARBA00009479"/>
    </source>
</evidence>
<dbReference type="SMART" id="SM01185">
    <property type="entry name" value="EFP"/>
    <property type="match status" value="1"/>
</dbReference>
<dbReference type="SUPFAM" id="SSF50249">
    <property type="entry name" value="Nucleic acid-binding proteins"/>
    <property type="match status" value="2"/>
</dbReference>
<dbReference type="FunFam" id="2.30.30.30:FF:000003">
    <property type="entry name" value="Elongation factor P"/>
    <property type="match status" value="1"/>
</dbReference>
<evidence type="ECO:0000256" key="6">
    <source>
        <dbReference type="ARBA" id="ARBA00022917"/>
    </source>
</evidence>
<dbReference type="CDD" id="cd04470">
    <property type="entry name" value="S1_EF-P_repeat_1"/>
    <property type="match status" value="1"/>
</dbReference>
<dbReference type="SUPFAM" id="SSF50104">
    <property type="entry name" value="Translation proteins SH3-like domain"/>
    <property type="match status" value="1"/>
</dbReference>
<dbReference type="STRING" id="869211.Spith_0887"/>
<dbReference type="InterPro" id="IPR020599">
    <property type="entry name" value="Transl_elong_fac_P/YeiP"/>
</dbReference>
<evidence type="ECO:0000259" key="11">
    <source>
        <dbReference type="SMART" id="SM01185"/>
    </source>
</evidence>
<evidence type="ECO:0000313" key="13">
    <source>
        <dbReference type="Proteomes" id="UP000007254"/>
    </source>
</evidence>
<dbReference type="HAMAP" id="MF_00141">
    <property type="entry name" value="EF_P"/>
    <property type="match status" value="1"/>
</dbReference>
<protein>
    <recommendedName>
        <fullName evidence="7 8">Elongation factor P</fullName>
        <shortName evidence="7">EF-P</shortName>
    </recommendedName>
</protein>
<name>G0GBT3_WINT7</name>
<dbReference type="InterPro" id="IPR012340">
    <property type="entry name" value="NA-bd_OB-fold"/>
</dbReference>
<dbReference type="InterPro" id="IPR013185">
    <property type="entry name" value="Transl_elong_KOW-like"/>
</dbReference>
<comment type="function">
    <text evidence="7">Involved in peptide bond synthesis. Stimulates efficient translation and peptide-bond synthesis on native or reconstituted 70S ribosomes in vitro. Probably functions indirectly by altering the affinity of the ribosome for aminoacyl-tRNA, thus increasing their reactivity as acceptors for peptidyl transferase.</text>
</comment>